<dbReference type="Gene3D" id="3.20.20.140">
    <property type="entry name" value="Metal-dependent hydrolases"/>
    <property type="match status" value="1"/>
</dbReference>
<dbReference type="PANTHER" id="PTHR42924:SF3">
    <property type="entry name" value="POLYMERASE_HISTIDINOL PHOSPHATASE N-TERMINAL DOMAIN-CONTAINING PROTEIN"/>
    <property type="match status" value="1"/>
</dbReference>
<dbReference type="Pfam" id="PF02811">
    <property type="entry name" value="PHP"/>
    <property type="match status" value="1"/>
</dbReference>
<dbReference type="AlphaFoldDB" id="A0A174ICL6"/>
<dbReference type="GO" id="GO:0004534">
    <property type="term" value="F:5'-3' RNA exonuclease activity"/>
    <property type="evidence" value="ECO:0007669"/>
    <property type="project" value="TreeGrafter"/>
</dbReference>
<dbReference type="SMART" id="SM00481">
    <property type="entry name" value="POLIIIAc"/>
    <property type="match status" value="1"/>
</dbReference>
<dbReference type="OrthoDB" id="9791620at2"/>
<organism evidence="2 3">
    <name type="scientific">Clostridium disporicum</name>
    <dbReference type="NCBI Taxonomy" id="84024"/>
    <lineage>
        <taxon>Bacteria</taxon>
        <taxon>Bacillati</taxon>
        <taxon>Bacillota</taxon>
        <taxon>Clostridia</taxon>
        <taxon>Eubacteriales</taxon>
        <taxon>Clostridiaceae</taxon>
        <taxon>Clostridium</taxon>
    </lineage>
</organism>
<dbReference type="GO" id="GO:0016740">
    <property type="term" value="F:transferase activity"/>
    <property type="evidence" value="ECO:0007669"/>
    <property type="project" value="UniProtKB-KW"/>
</dbReference>
<dbReference type="InterPro" id="IPR004013">
    <property type="entry name" value="PHP_dom"/>
</dbReference>
<dbReference type="CDD" id="cd07438">
    <property type="entry name" value="PHP_HisPPase_AMP"/>
    <property type="match status" value="1"/>
</dbReference>
<gene>
    <name evidence="2" type="ORF">ERS852470_03516</name>
</gene>
<dbReference type="GO" id="GO:0035312">
    <property type="term" value="F:5'-3' DNA exonuclease activity"/>
    <property type="evidence" value="ECO:0007669"/>
    <property type="project" value="TreeGrafter"/>
</dbReference>
<sequence>MYTKGDFHIHSTCSDGGLTPSEIVKLAKRKEVDIISITDHNNTDGIDEAIEEGKSQGIRVIPGVELSTRYNKCRVHVLGYFKDDSYNNELLKIVLLKVRQGNIKELRKIFYNNIDFCGYKDKLCVKTGVDILKFFGATVVLAHPVLLCKKDFENIINIDFDGIEAKYYKNTEEDTKYLINIAKERNMIYTAGSDFHDYIEYYRVHGMIGDVYLNQEEIREFLNKLSIDE</sequence>
<evidence type="ECO:0000313" key="3">
    <source>
        <dbReference type="Proteomes" id="UP000095558"/>
    </source>
</evidence>
<dbReference type="InterPro" id="IPR052018">
    <property type="entry name" value="PHP_domain"/>
</dbReference>
<dbReference type="SUPFAM" id="SSF89550">
    <property type="entry name" value="PHP domain-like"/>
    <property type="match status" value="1"/>
</dbReference>
<name>A0A174ICL6_9CLOT</name>
<evidence type="ECO:0000313" key="2">
    <source>
        <dbReference type="EMBL" id="CUO83896.1"/>
    </source>
</evidence>
<dbReference type="InterPro" id="IPR003141">
    <property type="entry name" value="Pol/His_phosphatase_N"/>
</dbReference>
<dbReference type="Proteomes" id="UP000095558">
    <property type="component" value="Unassembled WGS sequence"/>
</dbReference>
<dbReference type="PANTHER" id="PTHR42924">
    <property type="entry name" value="EXONUCLEASE"/>
    <property type="match status" value="1"/>
</dbReference>
<accession>A0A174ICL6</accession>
<proteinExistence type="predicted"/>
<dbReference type="RefSeq" id="WP_055277926.1">
    <property type="nucleotide sequence ID" value="NZ_CYYT01000017.1"/>
</dbReference>
<evidence type="ECO:0000259" key="1">
    <source>
        <dbReference type="SMART" id="SM00481"/>
    </source>
</evidence>
<keyword evidence="2" id="KW-0808">Transferase</keyword>
<protein>
    <submittedName>
        <fullName evidence="2">Phosphotransferase domain-containing protein</fullName>
    </submittedName>
</protein>
<dbReference type="EMBL" id="CYZV01000063">
    <property type="protein sequence ID" value="CUO83896.1"/>
    <property type="molecule type" value="Genomic_DNA"/>
</dbReference>
<reference evidence="2 3" key="1">
    <citation type="submission" date="2015-09" db="EMBL/GenBank/DDBJ databases">
        <authorList>
            <consortium name="Pathogen Informatics"/>
        </authorList>
    </citation>
    <scope>NUCLEOTIDE SEQUENCE [LARGE SCALE GENOMIC DNA]</scope>
    <source>
        <strain evidence="2 3">2789STDY5834855</strain>
    </source>
</reference>
<feature type="domain" description="Polymerase/histidinol phosphatase N-terminal" evidence="1">
    <location>
        <begin position="5"/>
        <end position="70"/>
    </location>
</feature>
<dbReference type="InterPro" id="IPR016195">
    <property type="entry name" value="Pol/histidinol_Pase-like"/>
</dbReference>